<accession>A0A0H3J6D2</accession>
<dbReference type="PROSITE" id="PS51257">
    <property type="entry name" value="PROKAR_LIPOPROTEIN"/>
    <property type="match status" value="1"/>
</dbReference>
<dbReference type="RefSeq" id="WP_003441092.1">
    <property type="nucleotide sequence ID" value="NZ_ANZB01000001.1"/>
</dbReference>
<feature type="chain" id="PRO_5038291275" description="Lipoprotein" evidence="1">
    <location>
        <begin position="25"/>
        <end position="138"/>
    </location>
</feature>
<dbReference type="KEGG" id="cpae:CPAST_c04050"/>
<evidence type="ECO:0000313" key="5">
    <source>
        <dbReference type="Proteomes" id="UP000030905"/>
    </source>
</evidence>
<reference evidence="2 5" key="1">
    <citation type="journal article" date="2015" name="Genome Announc.">
        <title>Complete Genome Sequence of the Nitrogen-Fixing and Solvent-Producing Clostridium pasteurianum DSM 525.</title>
        <authorList>
            <person name="Poehlein A."/>
            <person name="Grosse-Honebrink A."/>
            <person name="Zhang Y."/>
            <person name="Minton N.P."/>
            <person name="Daniel R."/>
        </authorList>
    </citation>
    <scope>NUCLEOTIDE SEQUENCE [LARGE SCALE GENOMIC DNA]</scope>
    <source>
        <strain evidence="2">DSM 525</strain>
        <strain evidence="5">DSM 525 / ATCC 6013</strain>
    </source>
</reference>
<dbReference type="AlphaFoldDB" id="A0A0H3J6D2"/>
<dbReference type="Proteomes" id="UP000028042">
    <property type="component" value="Unassembled WGS sequence"/>
</dbReference>
<dbReference type="Proteomes" id="UP000030905">
    <property type="component" value="Chromosome"/>
</dbReference>
<evidence type="ECO:0000313" key="4">
    <source>
        <dbReference type="Proteomes" id="UP000028042"/>
    </source>
</evidence>
<proteinExistence type="predicted"/>
<evidence type="ECO:0000313" key="3">
    <source>
        <dbReference type="EMBL" id="KRU13495.1"/>
    </source>
</evidence>
<evidence type="ECO:0000313" key="2">
    <source>
        <dbReference type="EMBL" id="AJA50493.1"/>
    </source>
</evidence>
<keyword evidence="1" id="KW-0732">Signal</keyword>
<organism evidence="2 5">
    <name type="scientific">Clostridium pasteurianum DSM 525 = ATCC 6013</name>
    <dbReference type="NCBI Taxonomy" id="1262449"/>
    <lineage>
        <taxon>Bacteria</taxon>
        <taxon>Bacillati</taxon>
        <taxon>Bacillota</taxon>
        <taxon>Clostridia</taxon>
        <taxon>Eubacteriales</taxon>
        <taxon>Clostridiaceae</taxon>
        <taxon>Clostridium</taxon>
    </lineage>
</organism>
<gene>
    <name evidence="2" type="ORF">CLPA_c04050</name>
    <name evidence="3" type="ORF">CP6013_02743</name>
</gene>
<evidence type="ECO:0008006" key="6">
    <source>
        <dbReference type="Google" id="ProtNLM"/>
    </source>
</evidence>
<dbReference type="EMBL" id="CP009268">
    <property type="protein sequence ID" value="AJA50493.1"/>
    <property type="molecule type" value="Genomic_DNA"/>
</dbReference>
<name>A0A0H3J6D2_CLOPA</name>
<dbReference type="GeneID" id="93072646"/>
<dbReference type="EMBL" id="JPGY02000001">
    <property type="protein sequence ID" value="KRU13495.1"/>
    <property type="molecule type" value="Genomic_DNA"/>
</dbReference>
<feature type="signal peptide" evidence="1">
    <location>
        <begin position="1"/>
        <end position="24"/>
    </location>
</feature>
<dbReference type="PATRIC" id="fig|1262449.3.peg.297"/>
<reference evidence="3 4" key="3">
    <citation type="journal article" name="Genome Announc.">
        <title>Improved Draft Genome Sequence of Clostridium pasteurianum Strain ATCC 6013 (DSM 525) Using a Hybrid Next-Generation Sequencing Approach.</title>
        <authorList>
            <person name="Pyne M.E."/>
            <person name="Utturkar S."/>
            <person name="Brown S.D."/>
            <person name="Moo-Young M."/>
            <person name="Chung D.A."/>
            <person name="Chou C.P."/>
        </authorList>
    </citation>
    <scope>NUCLEOTIDE SEQUENCE [LARGE SCALE GENOMIC DNA]</scope>
    <source>
        <strain evidence="3 4">ATCC 6013</strain>
    </source>
</reference>
<keyword evidence="5" id="KW-1185">Reference proteome</keyword>
<protein>
    <recommendedName>
        <fullName evidence="6">Lipoprotein</fullName>
    </recommendedName>
</protein>
<evidence type="ECO:0000256" key="1">
    <source>
        <dbReference type="SAM" id="SignalP"/>
    </source>
</evidence>
<sequence length="138" mass="15931">MKKFIVLILSMTMFMMLLSACGFKQNLSKSGEFKADEFIQMIKSDKIEIKSIDSSSVISTVTDQKYIDQFVKNLKIQQWQMTSLPDNSEVQYEYVLNNGKANIITFKDIPYVQLEIKGFNFTFKVPEDVANYLNAVKK</sequence>
<reference evidence="3" key="2">
    <citation type="submission" date="2015-10" db="EMBL/GenBank/DDBJ databases">
        <title>Improved Draft Genome Sequence of Clostridium pasteurianum Strain ATCC 6013 (DSM 525) Using a Hybrid Next-Generation Sequencing Approach.</title>
        <authorList>
            <person name="Pyne M.E."/>
            <person name="Utturkar S.M."/>
            <person name="Brown S.D."/>
            <person name="Moo-Young M."/>
            <person name="Chung D.A."/>
            <person name="Chou P.C."/>
        </authorList>
    </citation>
    <scope>NUCLEOTIDE SEQUENCE</scope>
    <source>
        <strain evidence="3">ATCC 6013</strain>
    </source>
</reference>
<dbReference type="KEGG" id="cpat:CLPA_c04050"/>